<gene>
    <name evidence="15" type="primary">nifS_1</name>
    <name evidence="15" type="ORF">SCARUB_03780</name>
</gene>
<protein>
    <recommendedName>
        <fullName evidence="5 13">Cysteine desulfurase</fullName>
        <ecNumber evidence="5 13">2.8.1.7</ecNumber>
    </recommendedName>
    <alternativeName>
        <fullName evidence="13">Nitrogenase metalloclusters biosynthesis protein NifS</fullName>
    </alternativeName>
</protein>
<evidence type="ECO:0000256" key="7">
    <source>
        <dbReference type="ARBA" id="ARBA00022723"/>
    </source>
</evidence>
<dbReference type="GO" id="GO:0046872">
    <property type="term" value="F:metal ion binding"/>
    <property type="evidence" value="ECO:0007669"/>
    <property type="project" value="UniProtKB-KW"/>
</dbReference>
<keyword evidence="6 13" id="KW-0808">Transferase</keyword>
<proteinExistence type="inferred from homology"/>
<dbReference type="EC" id="2.8.1.7" evidence="5 13"/>
<dbReference type="SUPFAM" id="SSF53383">
    <property type="entry name" value="PLP-dependent transferases"/>
    <property type="match status" value="1"/>
</dbReference>
<feature type="domain" description="Aminotransferase class V" evidence="14">
    <location>
        <begin position="4"/>
        <end position="364"/>
    </location>
</feature>
<evidence type="ECO:0000256" key="6">
    <source>
        <dbReference type="ARBA" id="ARBA00022679"/>
    </source>
</evidence>
<evidence type="ECO:0000256" key="3">
    <source>
        <dbReference type="ARBA" id="ARBA00006490"/>
    </source>
</evidence>
<evidence type="ECO:0000256" key="9">
    <source>
        <dbReference type="ARBA" id="ARBA00023004"/>
    </source>
</evidence>
<dbReference type="Gene3D" id="3.40.640.10">
    <property type="entry name" value="Type I PLP-dependent aspartate aminotransferase-like (Major domain)"/>
    <property type="match status" value="1"/>
</dbReference>
<reference evidence="15 16" key="1">
    <citation type="submission" date="2016-07" db="EMBL/GenBank/DDBJ databases">
        <title>Draft genome of Scalindua rubra, obtained from a brine-seawater interface in the Red Sea, sheds light on salt adaptation in anammox bacteria.</title>
        <authorList>
            <person name="Speth D.R."/>
            <person name="Lagkouvardos I."/>
            <person name="Wang Y."/>
            <person name="Qian P.-Y."/>
            <person name="Dutilh B.E."/>
            <person name="Jetten M.S."/>
        </authorList>
    </citation>
    <scope>NUCLEOTIDE SEQUENCE [LARGE SCALE GENOMIC DNA]</scope>
    <source>
        <strain evidence="15">BSI-1</strain>
    </source>
</reference>
<dbReference type="GO" id="GO:0016829">
    <property type="term" value="F:lyase activity"/>
    <property type="evidence" value="ECO:0007669"/>
    <property type="project" value="UniProtKB-KW"/>
</dbReference>
<evidence type="ECO:0000313" key="15">
    <source>
        <dbReference type="EMBL" id="ODS31097.1"/>
    </source>
</evidence>
<accession>A0A1E3X636</accession>
<evidence type="ECO:0000256" key="4">
    <source>
        <dbReference type="ARBA" id="ARBA00011738"/>
    </source>
</evidence>
<dbReference type="Gene3D" id="3.90.1150.10">
    <property type="entry name" value="Aspartate Aminotransferase, domain 1"/>
    <property type="match status" value="1"/>
</dbReference>
<dbReference type="PIRSF" id="PIRSF005572">
    <property type="entry name" value="NifS"/>
    <property type="match status" value="1"/>
</dbReference>
<evidence type="ECO:0000256" key="8">
    <source>
        <dbReference type="ARBA" id="ARBA00022898"/>
    </source>
</evidence>
<dbReference type="InterPro" id="IPR016454">
    <property type="entry name" value="Cysteine_dSase"/>
</dbReference>
<evidence type="ECO:0000256" key="12">
    <source>
        <dbReference type="RuleBase" id="RU004504"/>
    </source>
</evidence>
<dbReference type="InterPro" id="IPR017772">
    <property type="entry name" value="Cys_deSase_NifS_bac/arc"/>
</dbReference>
<dbReference type="GO" id="GO:0031071">
    <property type="term" value="F:cysteine desulfurase activity"/>
    <property type="evidence" value="ECO:0007669"/>
    <property type="project" value="UniProtKB-EC"/>
</dbReference>
<dbReference type="PATRIC" id="fig|1872076.5.peg.4510"/>
<dbReference type="PANTHER" id="PTHR11601">
    <property type="entry name" value="CYSTEINE DESULFURYLASE FAMILY MEMBER"/>
    <property type="match status" value="1"/>
</dbReference>
<comment type="function">
    <text evidence="2">Catalyzes the removal of elemental sulfur atoms from cysteine to produce alanine. Seems to participate in the biosynthesis of the nitrogenase metalloclusters by providing the inorganic sulfur required for the Fe-S core formation.</text>
</comment>
<dbReference type="InterPro" id="IPR015421">
    <property type="entry name" value="PyrdxlP-dep_Trfase_major"/>
</dbReference>
<keyword evidence="7 13" id="KW-0479">Metal-binding</keyword>
<dbReference type="GO" id="GO:0006520">
    <property type="term" value="P:amino acid metabolic process"/>
    <property type="evidence" value="ECO:0007669"/>
    <property type="project" value="InterPro"/>
</dbReference>
<comment type="subunit">
    <text evidence="4">Homodimer.</text>
</comment>
<dbReference type="Proteomes" id="UP000094056">
    <property type="component" value="Unassembled WGS sequence"/>
</dbReference>
<evidence type="ECO:0000256" key="5">
    <source>
        <dbReference type="ARBA" id="ARBA00012239"/>
    </source>
</evidence>
<dbReference type="InterPro" id="IPR000192">
    <property type="entry name" value="Aminotrans_V_dom"/>
</dbReference>
<organism evidence="15 16">
    <name type="scientific">Candidatus Scalindua rubra</name>
    <dbReference type="NCBI Taxonomy" id="1872076"/>
    <lineage>
        <taxon>Bacteria</taxon>
        <taxon>Pseudomonadati</taxon>
        <taxon>Planctomycetota</taxon>
        <taxon>Candidatus Brocadiia</taxon>
        <taxon>Candidatus Brocadiales</taxon>
        <taxon>Candidatus Scalinduaceae</taxon>
        <taxon>Candidatus Scalindua</taxon>
    </lineage>
</organism>
<dbReference type="EMBL" id="MAYW01000144">
    <property type="protein sequence ID" value="ODS31097.1"/>
    <property type="molecule type" value="Genomic_DNA"/>
</dbReference>
<dbReference type="AlphaFoldDB" id="A0A1E3X636"/>
<evidence type="ECO:0000256" key="2">
    <source>
        <dbReference type="ARBA" id="ARBA00003120"/>
    </source>
</evidence>
<keyword evidence="8 13" id="KW-0663">Pyridoxal phosphate</keyword>
<dbReference type="InterPro" id="IPR020578">
    <property type="entry name" value="Aminotrans_V_PyrdxlP_BS"/>
</dbReference>
<name>A0A1E3X636_9BACT</name>
<dbReference type="GO" id="GO:0051536">
    <property type="term" value="F:iron-sulfur cluster binding"/>
    <property type="evidence" value="ECO:0007669"/>
    <property type="project" value="UniProtKB-KW"/>
</dbReference>
<evidence type="ECO:0000256" key="11">
    <source>
        <dbReference type="ARBA" id="ARBA00050776"/>
    </source>
</evidence>
<comment type="catalytic activity">
    <reaction evidence="11 13">
        <text>(sulfur carrier)-H + L-cysteine = (sulfur carrier)-SH + L-alanine</text>
        <dbReference type="Rhea" id="RHEA:43892"/>
        <dbReference type="Rhea" id="RHEA-COMP:14737"/>
        <dbReference type="Rhea" id="RHEA-COMP:14739"/>
        <dbReference type="ChEBI" id="CHEBI:29917"/>
        <dbReference type="ChEBI" id="CHEBI:35235"/>
        <dbReference type="ChEBI" id="CHEBI:57972"/>
        <dbReference type="ChEBI" id="CHEBI:64428"/>
        <dbReference type="EC" id="2.8.1.7"/>
    </reaction>
</comment>
<evidence type="ECO:0000256" key="13">
    <source>
        <dbReference type="RuleBase" id="RU364075"/>
    </source>
</evidence>
<keyword evidence="15" id="KW-0456">Lyase</keyword>
<dbReference type="Gene3D" id="1.10.260.50">
    <property type="match status" value="1"/>
</dbReference>
<evidence type="ECO:0000256" key="10">
    <source>
        <dbReference type="ARBA" id="ARBA00023014"/>
    </source>
</evidence>
<evidence type="ECO:0000313" key="16">
    <source>
        <dbReference type="Proteomes" id="UP000094056"/>
    </source>
</evidence>
<evidence type="ECO:0000256" key="1">
    <source>
        <dbReference type="ARBA" id="ARBA00001933"/>
    </source>
</evidence>
<dbReference type="NCBIfam" id="NF002806">
    <property type="entry name" value="PRK02948.1"/>
    <property type="match status" value="1"/>
</dbReference>
<dbReference type="InterPro" id="IPR015422">
    <property type="entry name" value="PyrdxlP-dep_Trfase_small"/>
</dbReference>
<dbReference type="Pfam" id="PF00266">
    <property type="entry name" value="Aminotran_5"/>
    <property type="match status" value="1"/>
</dbReference>
<comment type="similarity">
    <text evidence="3 13">Belongs to the class-V pyridoxal-phosphate-dependent aminotransferase family. NifS/IscS subfamily.</text>
</comment>
<dbReference type="GO" id="GO:0030170">
    <property type="term" value="F:pyridoxal phosphate binding"/>
    <property type="evidence" value="ECO:0007669"/>
    <property type="project" value="InterPro"/>
</dbReference>
<comment type="cofactor">
    <cofactor evidence="1 12">
        <name>pyridoxal 5'-phosphate</name>
        <dbReference type="ChEBI" id="CHEBI:597326"/>
    </cofactor>
</comment>
<keyword evidence="10 13" id="KW-0411">Iron-sulfur</keyword>
<dbReference type="PANTHER" id="PTHR11601:SF34">
    <property type="entry name" value="CYSTEINE DESULFURASE"/>
    <property type="match status" value="1"/>
</dbReference>
<keyword evidence="9 13" id="KW-0408">Iron</keyword>
<dbReference type="PROSITE" id="PS00595">
    <property type="entry name" value="AA_TRANSFER_CLASS_5"/>
    <property type="match status" value="1"/>
</dbReference>
<sequence length="389" mass="42917">MKLVYVDNNATTRVDDEVLEEMLPYFKEYYGNPSSIHTFGRQVAGKIDTARERVANLLGADTTEIVFTSCGTESNNNAIHCSLEANPKKRHVITTKVEHPAILNVCRYFAKQGYEVTELGVDKDGMLDLDELRNSIKDNTAIVSIMYANNETGVIFPIEEIGKIVKEKGVLFHCDAVQVIGKAPINLKNSYIDLLSLSGHKLHAPKGIGVLFIRKGVRIDPLIIGGHQEDSRRSGTENVPYIIGLGKACELAKKFLKEEQTKVKSLRDKLEEGTKDKILNVKINGENSDRLPNTSNVSFEYIEGEAALLLLDMAGIATSSGSACTTGSAEPSHVLQAMGVPPAKSRGTIRFSLSRYNTNDEINYILEKLPPIIKRLQDLSPVFEDSQHS</sequence>
<dbReference type="InterPro" id="IPR015424">
    <property type="entry name" value="PyrdxlP-dep_Trfase"/>
</dbReference>
<dbReference type="NCBIfam" id="TIGR03402">
    <property type="entry name" value="FeS_nifS"/>
    <property type="match status" value="1"/>
</dbReference>
<dbReference type="FunFam" id="3.40.640.10:FF:000084">
    <property type="entry name" value="IscS-like cysteine desulfurase"/>
    <property type="match status" value="1"/>
</dbReference>
<evidence type="ECO:0000259" key="14">
    <source>
        <dbReference type="Pfam" id="PF00266"/>
    </source>
</evidence>
<comment type="caution">
    <text evidence="15">The sequence shown here is derived from an EMBL/GenBank/DDBJ whole genome shotgun (WGS) entry which is preliminary data.</text>
</comment>